<dbReference type="InterPro" id="IPR032466">
    <property type="entry name" value="Metal_Hydrolase"/>
</dbReference>
<dbReference type="GO" id="GO:0006508">
    <property type="term" value="P:proteolysis"/>
    <property type="evidence" value="ECO:0007669"/>
    <property type="project" value="UniProtKB-KW"/>
</dbReference>
<dbReference type="AlphaFoldDB" id="A0A6J2UQB9"/>
<dbReference type="Proteomes" id="UP000504632">
    <property type="component" value="Chromosome 2"/>
</dbReference>
<keyword evidence="2 3" id="KW-0472">Membrane</keyword>
<dbReference type="EC" id="3.4.13.19" evidence="3"/>
<protein>
    <recommendedName>
        <fullName evidence="3">Dipeptidase</fullName>
        <ecNumber evidence="3">3.4.13.19</ecNumber>
    </recommendedName>
</protein>
<dbReference type="GeneID" id="115805585"/>
<dbReference type="Gene3D" id="3.20.20.140">
    <property type="entry name" value="Metal-dependent hydrolases"/>
    <property type="match status" value="1"/>
</dbReference>
<comment type="catalytic activity">
    <reaction evidence="3">
        <text>an L-aminoacyl-L-amino acid + H2O = 2 an L-alpha-amino acid</text>
        <dbReference type="Rhea" id="RHEA:48940"/>
        <dbReference type="ChEBI" id="CHEBI:15377"/>
        <dbReference type="ChEBI" id="CHEBI:59869"/>
        <dbReference type="ChEBI" id="CHEBI:77460"/>
        <dbReference type="EC" id="3.4.13.19"/>
    </reaction>
</comment>
<dbReference type="InterPro" id="IPR008257">
    <property type="entry name" value="Pept_M19"/>
</dbReference>
<evidence type="ECO:0000256" key="1">
    <source>
        <dbReference type="ARBA" id="ARBA00004589"/>
    </source>
</evidence>
<accession>A0A6J2UQB9</accession>
<name>A0A6J2UQB9_CHACN</name>
<keyword evidence="3" id="KW-0378">Hydrolase</keyword>
<keyword evidence="2 3" id="KW-0449">Lipoprotein</keyword>
<dbReference type="OrthoDB" id="445695at2759"/>
<dbReference type="RefSeq" id="XP_030622073.1">
    <property type="nucleotide sequence ID" value="XM_030766213.1"/>
</dbReference>
<dbReference type="FunFam" id="3.20.20.140:FF:000030">
    <property type="entry name" value="Dipeptidase"/>
    <property type="match status" value="1"/>
</dbReference>
<dbReference type="GO" id="GO:0098552">
    <property type="term" value="C:side of membrane"/>
    <property type="evidence" value="ECO:0007669"/>
    <property type="project" value="UniProtKB-KW"/>
</dbReference>
<reference evidence="5" key="1">
    <citation type="submission" date="2025-08" db="UniProtKB">
        <authorList>
            <consortium name="RefSeq"/>
        </authorList>
    </citation>
    <scope>IDENTIFICATION</scope>
</reference>
<dbReference type="Pfam" id="PF01244">
    <property type="entry name" value="Peptidase_M19"/>
    <property type="match status" value="1"/>
</dbReference>
<proteinExistence type="inferred from homology"/>
<dbReference type="PROSITE" id="PS51365">
    <property type="entry name" value="RENAL_DIPEPTIDASE_2"/>
    <property type="match status" value="1"/>
</dbReference>
<keyword evidence="3" id="KW-0645">Protease</keyword>
<keyword evidence="3" id="KW-0224">Dipeptidase</keyword>
<comment type="subunit">
    <text evidence="3">Homodimer; disulfide-linked.</text>
</comment>
<organism evidence="4 5">
    <name type="scientific">Chanos chanos</name>
    <name type="common">Milkfish</name>
    <name type="synonym">Mugil chanos</name>
    <dbReference type="NCBI Taxonomy" id="29144"/>
    <lineage>
        <taxon>Eukaryota</taxon>
        <taxon>Metazoa</taxon>
        <taxon>Chordata</taxon>
        <taxon>Craniata</taxon>
        <taxon>Vertebrata</taxon>
        <taxon>Euteleostomi</taxon>
        <taxon>Actinopterygii</taxon>
        <taxon>Neopterygii</taxon>
        <taxon>Teleostei</taxon>
        <taxon>Ostariophysi</taxon>
        <taxon>Gonorynchiformes</taxon>
        <taxon>Chanidae</taxon>
        <taxon>Chanos</taxon>
    </lineage>
</organism>
<dbReference type="FunCoup" id="A0A6J2UQB9">
    <property type="interactions" value="70"/>
</dbReference>
<dbReference type="PANTHER" id="PTHR10443:SF9">
    <property type="entry name" value="DIPEPTIDASE 2"/>
    <property type="match status" value="1"/>
</dbReference>
<sequence length="426" mass="47301">MLFSRSVGGCVLLSFLLLAFIYGVMSDSSLRNRALELMKKYPLIDGHNDLALRLRILHNNQLSKVNLHTIKDVATDINRLIAGHVGGEMFAAYVMCTAQGKDAVRLTLEQIDLLRRMCTESPEMELITTAEGLNNTKRIGCLLSVEGGHSIDSSLPTLRMLYQLGVRSMALTHSCNTPWAESSSKYYLDYRRENNSLTEFGKAVVSEMNRLGMIIDLSHSSWATAKATMDHSRAPVIFSHSSAYKICNHTRNVPDDLLLQLKKNKGLIMVNFHDKFIVCHGQASVSTVADHFDHFRHVVGAEMIGIGGDFDGAVGFPQGLEDVSHYPALIQELLRRGWTEEELAAVLRLNFIRVFKEVEKVRDSLRDTPPSEVEIPFAEANNSCRLILRPPGIATVGGVHARNCQRGLVTVNALIWTILLVCGSLS</sequence>
<dbReference type="PANTHER" id="PTHR10443">
    <property type="entry name" value="MICROSOMAL DIPEPTIDASE"/>
    <property type="match status" value="1"/>
</dbReference>
<dbReference type="CDD" id="cd01301">
    <property type="entry name" value="rDP_like"/>
    <property type="match status" value="1"/>
</dbReference>
<dbReference type="InParanoid" id="A0A6J2UQB9"/>
<keyword evidence="3" id="KW-0479">Metal-binding</keyword>
<dbReference type="InterPro" id="IPR000180">
    <property type="entry name" value="Dipep_AS"/>
</dbReference>
<dbReference type="SUPFAM" id="SSF51556">
    <property type="entry name" value="Metallo-dependent hydrolases"/>
    <property type="match status" value="1"/>
</dbReference>
<comment type="subcellular location">
    <subcellularLocation>
        <location evidence="1 3">Membrane</location>
        <topology evidence="1 3">Lipid-anchor</topology>
        <topology evidence="1 3">GPI-anchor</topology>
    </subcellularLocation>
</comment>
<evidence type="ECO:0000313" key="4">
    <source>
        <dbReference type="Proteomes" id="UP000504632"/>
    </source>
</evidence>
<keyword evidence="3" id="KW-0862">Zinc</keyword>
<evidence type="ECO:0000313" key="5">
    <source>
        <dbReference type="RefSeq" id="XP_030622073.1"/>
    </source>
</evidence>
<comment type="similarity">
    <text evidence="3">Belongs to the metallo-dependent hydrolases superfamily. Peptidase M19 family.</text>
</comment>
<keyword evidence="2 3" id="KW-0325">Glycoprotein</keyword>
<dbReference type="GO" id="GO:0070573">
    <property type="term" value="F:metallodipeptidase activity"/>
    <property type="evidence" value="ECO:0007669"/>
    <property type="project" value="InterPro"/>
</dbReference>
<evidence type="ECO:0000256" key="3">
    <source>
        <dbReference type="RuleBase" id="RU341113"/>
    </source>
</evidence>
<dbReference type="PROSITE" id="PS00869">
    <property type="entry name" value="RENAL_DIPEPTIDASE_1"/>
    <property type="match status" value="1"/>
</dbReference>
<evidence type="ECO:0000256" key="2">
    <source>
        <dbReference type="ARBA" id="ARBA00022622"/>
    </source>
</evidence>
<keyword evidence="4" id="KW-1185">Reference proteome</keyword>
<keyword evidence="3" id="KW-0482">Metalloprotease</keyword>
<dbReference type="CTD" id="64174"/>
<gene>
    <name evidence="5" type="primary">dpep2</name>
</gene>
<keyword evidence="3" id="KW-1015">Disulfide bond</keyword>
<comment type="cofactor">
    <cofactor evidence="3">
        <name>Zn(2+)</name>
        <dbReference type="ChEBI" id="CHEBI:29105"/>
    </cofactor>
</comment>
<keyword evidence="2 3" id="KW-0336">GPI-anchor</keyword>
<dbReference type="GO" id="GO:0046872">
    <property type="term" value="F:metal ion binding"/>
    <property type="evidence" value="ECO:0007669"/>
    <property type="project" value="UniProtKB-UniRule"/>
</dbReference>